<dbReference type="EMBL" id="GBRH01169858">
    <property type="protein sequence ID" value="JAE28038.1"/>
    <property type="molecule type" value="Transcribed_RNA"/>
</dbReference>
<name>A0A0A9H595_ARUDO</name>
<keyword evidence="1" id="KW-0732">Signal</keyword>
<feature type="chain" id="PRO_5002062880" evidence="1">
    <location>
        <begin position="20"/>
        <end position="56"/>
    </location>
</feature>
<reference evidence="2" key="1">
    <citation type="submission" date="2014-09" db="EMBL/GenBank/DDBJ databases">
        <authorList>
            <person name="Magalhaes I.L.F."/>
            <person name="Oliveira U."/>
            <person name="Santos F.R."/>
            <person name="Vidigal T.H.D.A."/>
            <person name="Brescovit A.D."/>
            <person name="Santos A.J."/>
        </authorList>
    </citation>
    <scope>NUCLEOTIDE SEQUENCE</scope>
    <source>
        <tissue evidence="2">Shoot tissue taken approximately 20 cm above the soil surface</tissue>
    </source>
</reference>
<organism evidence="2">
    <name type="scientific">Arundo donax</name>
    <name type="common">Giant reed</name>
    <name type="synonym">Donax arundinaceus</name>
    <dbReference type="NCBI Taxonomy" id="35708"/>
    <lineage>
        <taxon>Eukaryota</taxon>
        <taxon>Viridiplantae</taxon>
        <taxon>Streptophyta</taxon>
        <taxon>Embryophyta</taxon>
        <taxon>Tracheophyta</taxon>
        <taxon>Spermatophyta</taxon>
        <taxon>Magnoliopsida</taxon>
        <taxon>Liliopsida</taxon>
        <taxon>Poales</taxon>
        <taxon>Poaceae</taxon>
        <taxon>PACMAD clade</taxon>
        <taxon>Arundinoideae</taxon>
        <taxon>Arundineae</taxon>
        <taxon>Arundo</taxon>
    </lineage>
</organism>
<evidence type="ECO:0000313" key="2">
    <source>
        <dbReference type="EMBL" id="JAE28038.1"/>
    </source>
</evidence>
<evidence type="ECO:0000256" key="1">
    <source>
        <dbReference type="SAM" id="SignalP"/>
    </source>
</evidence>
<dbReference type="AlphaFoldDB" id="A0A0A9H595"/>
<protein>
    <submittedName>
        <fullName evidence="2">Uncharacterized protein</fullName>
    </submittedName>
</protein>
<reference evidence="2" key="2">
    <citation type="journal article" date="2015" name="Data Brief">
        <title>Shoot transcriptome of the giant reed, Arundo donax.</title>
        <authorList>
            <person name="Barrero R.A."/>
            <person name="Guerrero F.D."/>
            <person name="Moolhuijzen P."/>
            <person name="Goolsby J.A."/>
            <person name="Tidwell J."/>
            <person name="Bellgard S.E."/>
            <person name="Bellgard M.I."/>
        </authorList>
    </citation>
    <scope>NUCLEOTIDE SEQUENCE</scope>
    <source>
        <tissue evidence="2">Shoot tissue taken approximately 20 cm above the soil surface</tissue>
    </source>
</reference>
<proteinExistence type="predicted"/>
<sequence length="56" mass="6723">MGNPAQFFSILSFAQPVFWTCWTLRTKGKHRNDMFTYLCIYHTEMRENQNHPARLS</sequence>
<feature type="signal peptide" evidence="1">
    <location>
        <begin position="1"/>
        <end position="19"/>
    </location>
</feature>
<accession>A0A0A9H595</accession>